<gene>
    <name evidence="3" type="ORF">GCM10022386_02760</name>
</gene>
<dbReference type="CDD" id="cd07185">
    <property type="entry name" value="OmpA_C-like"/>
    <property type="match status" value="1"/>
</dbReference>
<comment type="caution">
    <text evidence="3">The sequence shown here is derived from an EMBL/GenBank/DDBJ whole genome shotgun (WGS) entry which is preliminary data.</text>
</comment>
<proteinExistence type="predicted"/>
<dbReference type="PANTHER" id="PTHR30329:SF21">
    <property type="entry name" value="LIPOPROTEIN YIAD-RELATED"/>
    <property type="match status" value="1"/>
</dbReference>
<dbReference type="InterPro" id="IPR036737">
    <property type="entry name" value="OmpA-like_sf"/>
</dbReference>
<accession>A0ABP7TAL1</accession>
<dbReference type="Pfam" id="PF00691">
    <property type="entry name" value="OmpA"/>
    <property type="match status" value="1"/>
</dbReference>
<dbReference type="RefSeq" id="WP_324691864.1">
    <property type="nucleotide sequence ID" value="NZ_BAABCR010000003.1"/>
</dbReference>
<dbReference type="InterPro" id="IPR050330">
    <property type="entry name" value="Bact_OuterMem_StrucFunc"/>
</dbReference>
<keyword evidence="1" id="KW-0472">Membrane</keyword>
<dbReference type="InterPro" id="IPR006665">
    <property type="entry name" value="OmpA-like"/>
</dbReference>
<dbReference type="Proteomes" id="UP001500968">
    <property type="component" value="Unassembled WGS sequence"/>
</dbReference>
<dbReference type="SUPFAM" id="SSF103088">
    <property type="entry name" value="OmpA-like"/>
    <property type="match status" value="2"/>
</dbReference>
<evidence type="ECO:0000313" key="3">
    <source>
        <dbReference type="EMBL" id="GAA4023262.1"/>
    </source>
</evidence>
<dbReference type="PANTHER" id="PTHR30329">
    <property type="entry name" value="STATOR ELEMENT OF FLAGELLAR MOTOR COMPLEX"/>
    <property type="match status" value="1"/>
</dbReference>
<organism evidence="3 4">
    <name type="scientific">Flavobacterium cheonhonense</name>
    <dbReference type="NCBI Taxonomy" id="706185"/>
    <lineage>
        <taxon>Bacteria</taxon>
        <taxon>Pseudomonadati</taxon>
        <taxon>Bacteroidota</taxon>
        <taxon>Flavobacteriia</taxon>
        <taxon>Flavobacteriales</taxon>
        <taxon>Flavobacteriaceae</taxon>
        <taxon>Flavobacterium</taxon>
    </lineage>
</organism>
<dbReference type="PROSITE" id="PS51123">
    <property type="entry name" value="OMPA_2"/>
    <property type="match status" value="1"/>
</dbReference>
<evidence type="ECO:0000259" key="2">
    <source>
        <dbReference type="PROSITE" id="PS51123"/>
    </source>
</evidence>
<evidence type="ECO:0000313" key="4">
    <source>
        <dbReference type="Proteomes" id="UP001500968"/>
    </source>
</evidence>
<name>A0ABP7TAL1_9FLAO</name>
<dbReference type="Gene3D" id="3.30.1330.60">
    <property type="entry name" value="OmpA-like domain"/>
    <property type="match status" value="2"/>
</dbReference>
<feature type="domain" description="OmpA-like" evidence="2">
    <location>
        <begin position="141"/>
        <end position="256"/>
    </location>
</feature>
<dbReference type="EMBL" id="BAABCR010000003">
    <property type="protein sequence ID" value="GAA4023262.1"/>
    <property type="molecule type" value="Genomic_DNA"/>
</dbReference>
<protein>
    <submittedName>
        <fullName evidence="3">OmpA family protein</fullName>
    </submittedName>
</protein>
<sequence length="256" mass="29493">MKIKCVIVLFFWSVLGFTQKQFDVFFDFNKDFPNQNSILALNEWIANHKAIEITQLLGFCDSIDTKDYNKHLAERRIANVKILLEKSGLPFSQTLQQVAYGKDFKQAVVQAENRRVTIFYTEIPPKITESELSQKVKNAKAGETIALPNLYFFNNSARVVPKSETVLYDLLCILQENSKLKIEIQGHICCQTVVDVNDVSTARARAVYSYLLRNGIDRKRMKFKGFGVSRPIHKIPERNETEADENRRVEILILEN</sequence>
<evidence type="ECO:0000256" key="1">
    <source>
        <dbReference type="PROSITE-ProRule" id="PRU00473"/>
    </source>
</evidence>
<keyword evidence="4" id="KW-1185">Reference proteome</keyword>
<reference evidence="4" key="1">
    <citation type="journal article" date="2019" name="Int. J. Syst. Evol. Microbiol.">
        <title>The Global Catalogue of Microorganisms (GCM) 10K type strain sequencing project: providing services to taxonomists for standard genome sequencing and annotation.</title>
        <authorList>
            <consortium name="The Broad Institute Genomics Platform"/>
            <consortium name="The Broad Institute Genome Sequencing Center for Infectious Disease"/>
            <person name="Wu L."/>
            <person name="Ma J."/>
        </authorList>
    </citation>
    <scope>NUCLEOTIDE SEQUENCE [LARGE SCALE GENOMIC DNA]</scope>
    <source>
        <strain evidence="4">JCM 17064</strain>
    </source>
</reference>